<evidence type="ECO:0000313" key="1">
    <source>
        <dbReference type="EMBL" id="KMO29887.1"/>
    </source>
</evidence>
<dbReference type="EMBL" id="LABX01000191">
    <property type="protein sequence ID" value="KMO29887.1"/>
    <property type="molecule type" value="Genomic_DNA"/>
</dbReference>
<dbReference type="AlphaFoldDB" id="A0A0J6S8B3"/>
<comment type="caution">
    <text evidence="1">The sequence shown here is derived from an EMBL/GenBank/DDBJ whole genome shotgun (WGS) entry which is preliminary data.</text>
</comment>
<name>A0A0J6S8B3_9HYPH</name>
<accession>A0A0J6S8B3</accession>
<dbReference type="RefSeq" id="WP_048466177.1">
    <property type="nucleotide sequence ID" value="NZ_LABX01000191.1"/>
</dbReference>
<organism evidence="1 2">
    <name type="scientific">Methylobacterium aquaticum</name>
    <dbReference type="NCBI Taxonomy" id="270351"/>
    <lineage>
        <taxon>Bacteria</taxon>
        <taxon>Pseudomonadati</taxon>
        <taxon>Pseudomonadota</taxon>
        <taxon>Alphaproteobacteria</taxon>
        <taxon>Hyphomicrobiales</taxon>
        <taxon>Methylobacteriaceae</taxon>
        <taxon>Methylobacterium</taxon>
    </lineage>
</organism>
<dbReference type="PATRIC" id="fig|270351.6.peg.2569"/>
<dbReference type="Proteomes" id="UP000035929">
    <property type="component" value="Unassembled WGS sequence"/>
</dbReference>
<proteinExistence type="predicted"/>
<gene>
    <name evidence="1" type="ORF">VP06_23355</name>
</gene>
<sequence length="86" mass="9234">MTEPTASSRTYAQSCALLDGIVGRCVRDAAFSRQVLADPEAALAPFALTADEMEDFLILRAEHLGEAERVWTTIRDRLAAGRGPGG</sequence>
<evidence type="ECO:0000313" key="2">
    <source>
        <dbReference type="Proteomes" id="UP000035929"/>
    </source>
</evidence>
<protein>
    <submittedName>
        <fullName evidence="1">Uncharacterized protein</fullName>
    </submittedName>
</protein>
<reference evidence="1 2" key="1">
    <citation type="submission" date="2015-03" db="EMBL/GenBank/DDBJ databases">
        <title>Genome sequencing of Methylobacterium aquaticum DSM16371 type strain.</title>
        <authorList>
            <person name="Chaudhry V."/>
            <person name="Patil P.B."/>
        </authorList>
    </citation>
    <scope>NUCLEOTIDE SEQUENCE [LARGE SCALE GENOMIC DNA]</scope>
    <source>
        <strain evidence="1 2">DSM 16371</strain>
    </source>
</reference>